<dbReference type="EMBL" id="LR796156">
    <property type="protein sequence ID" value="CAB4121773.1"/>
    <property type="molecule type" value="Genomic_DNA"/>
</dbReference>
<sequence length="64" mass="7448">MMINKNEYLLIVKILNKSLAKRREEGFKESPAYECGFYNGVEFALACLEGRDVKYRTIQNEQLA</sequence>
<evidence type="ECO:0000313" key="1">
    <source>
        <dbReference type="EMBL" id="CAB4121773.1"/>
    </source>
</evidence>
<organism evidence="1">
    <name type="scientific">uncultured Caudovirales phage</name>
    <dbReference type="NCBI Taxonomy" id="2100421"/>
    <lineage>
        <taxon>Viruses</taxon>
        <taxon>Duplodnaviria</taxon>
        <taxon>Heunggongvirae</taxon>
        <taxon>Uroviricota</taxon>
        <taxon>Caudoviricetes</taxon>
        <taxon>Peduoviridae</taxon>
        <taxon>Maltschvirus</taxon>
        <taxon>Maltschvirus maltsch</taxon>
    </lineage>
</organism>
<accession>A0A6J5KKF6</accession>
<gene>
    <name evidence="1" type="ORF">UFOVP20_5</name>
</gene>
<reference evidence="1" key="1">
    <citation type="submission" date="2020-04" db="EMBL/GenBank/DDBJ databases">
        <authorList>
            <person name="Chiriac C."/>
            <person name="Salcher M."/>
            <person name="Ghai R."/>
            <person name="Kavagutti S V."/>
        </authorList>
    </citation>
    <scope>NUCLEOTIDE SEQUENCE</scope>
</reference>
<protein>
    <submittedName>
        <fullName evidence="1">Uncharacterized protein</fullName>
    </submittedName>
</protein>
<name>A0A6J5KKF6_9CAUD</name>
<proteinExistence type="predicted"/>